<keyword evidence="11" id="KW-0677">Repeat</keyword>
<evidence type="ECO:0000256" key="18">
    <source>
        <dbReference type="ARBA" id="ARBA00061540"/>
    </source>
</evidence>
<feature type="compositionally biased region" description="Pro residues" evidence="21">
    <location>
        <begin position="754"/>
        <end position="765"/>
    </location>
</feature>
<dbReference type="GeneTree" id="ENSGT00940000153441"/>
<dbReference type="GO" id="GO:0001725">
    <property type="term" value="C:stress fiber"/>
    <property type="evidence" value="ECO:0007669"/>
    <property type="project" value="UniProtKB-ARBA"/>
</dbReference>
<dbReference type="GO" id="GO:0004672">
    <property type="term" value="F:protein kinase activity"/>
    <property type="evidence" value="ECO:0007669"/>
    <property type="project" value="TreeGrafter"/>
</dbReference>
<feature type="region of interest" description="Disordered" evidence="21">
    <location>
        <begin position="196"/>
        <end position="248"/>
    </location>
</feature>
<dbReference type="GO" id="GO:0002102">
    <property type="term" value="C:podosome"/>
    <property type="evidence" value="ECO:0007669"/>
    <property type="project" value="UniProtKB-SubCell"/>
</dbReference>
<keyword evidence="10" id="KW-0597">Phosphoprotein</keyword>
<evidence type="ECO:0000256" key="3">
    <source>
        <dbReference type="ARBA" id="ARBA00004245"/>
    </source>
</evidence>
<dbReference type="SMART" id="SM00409">
    <property type="entry name" value="IG"/>
    <property type="match status" value="5"/>
</dbReference>
<dbReference type="CDD" id="cd05892">
    <property type="entry name" value="IgI_Myotilin_C"/>
    <property type="match status" value="1"/>
</dbReference>
<keyword evidence="24" id="KW-1185">Reference proteome</keyword>
<dbReference type="SUPFAM" id="SSF48726">
    <property type="entry name" value="Immunoglobulin"/>
    <property type="match status" value="5"/>
</dbReference>
<dbReference type="GO" id="GO:0003779">
    <property type="term" value="F:actin binding"/>
    <property type="evidence" value="ECO:0007669"/>
    <property type="project" value="UniProtKB-KW"/>
</dbReference>
<feature type="domain" description="Ig-like" evidence="22">
    <location>
        <begin position="455"/>
        <end position="551"/>
    </location>
</feature>
<sequence>MSEASSYHDFFSDSLSDIQNGDFSNELSAFLTQEEICKSLDIAREAIANSMEEEDQNAAPDFNHYFNTSLSSTSENASFRAAKLREQDALQKLQASSLSSCAASHILPSNQKEQPTTPQTAGSFITVSRKQASTSPLLTASPSFIRSLKHSEEDGPGVAKTSPKSDSASQGEIPFRNKLCDKAATFIEELSSIFRQASETRGRSPDGDSSSPDSGYLSPKKKQLAESTSVNQEFDKPHQEAEPEAKLPGVHLNGEHFSERESITQTETFLCHPFINMEENQFSPPQFTQKLRSQEIAEGNKVLLECRVAGNPVPDVRWFCEGKELQNSPDIQIHSGSGGLHSLIIAEAFEDDTGRYTCVASNSVGADSTSAEIFIEGASSTDSESENLIFKSKSGAMPQAQKKTTSVSLTIGSSAPKSGVTTAVIQPISVPSQQVQSPTSCLHRLDGPKPVYSAPIFTKELQNSTASEGQVVVLECRVRGLPPIHVKWFRQGIEIQDSPDFRILQKKPRSATEPEEICTLVIAETFPEDSGLFTCTATNEHGSVTSSAQLTVCSANSENSTHESVARESNSDFHHFPPVPPVEISSLELPPKKHTETHQTNNTELRSSGMAHQLQLNSSEEKTNGVHPIHGVNGMINSKPNGDKSIPPPAVLLSPTKEPPPVLAKPKLDPIKIQQLQNQIRLERESGHQSVTSPVPMSILNSHTSPTMQSSSSFNYARPKQFIAAQNISPASVPVPPFSQQFAPEGEYAWSPSSPSPPPPPPPVFSPTATYPVCDSFPLPPPPPPPLPSLSSPSHSLSPSPRFPNSGQSPAAFLSSMLPSQPPPISVNALGLPKGVTPPGFPKKTGRTARIASDEEIQGSKDAVIQDLERKLRFKEDLLNNGQPRLTYEEKMARRLLGADSAATVFNIQEPEEDPGKKKKSFQFFFFIVSSFEQRLISEIEYRLERSPVEESDDEVQHGDEPIDNSVSPYFEIKLKHYKIFEGMPVTFTCKVAGNPKPKIYWFKDGKQISKRSDHYRIQREPDGTCSLHTAASTLDDDGNYTIMAANPQGRVSCTGRLMVQAVNQRGRSPWSPSGQPHIRRPRSRSRDSGDENEPIQERFFRPHFLQAPGDLTVQEGKLCRMDCKVSGLPTPDLSWQLNGRPIRPDSSHKMLVRENGVHSLIIEPVTARDAGIYTCIASNRAGENTFSLELIVAAKEVHKAPVFIEKLQNTGVTEGFPVRLECRISGEPSPQIFWKKENESLTYNTDRVSMHQDNYGYICLLIQGATKEDAGWYTVSAKNEAGIVSCTARLDVYTQWQQPPQTTKPKKVRPSASRYAALCDQGLDIKAAFQPEANPVHLTMQSGLVESDDL</sequence>
<dbReference type="InterPro" id="IPR013098">
    <property type="entry name" value="Ig_I-set"/>
</dbReference>
<dbReference type="Proteomes" id="UP000472266">
    <property type="component" value="Chromosome 8"/>
</dbReference>
<reference evidence="23" key="2">
    <citation type="submission" date="2025-08" db="UniProtKB">
        <authorList>
            <consortium name="Ensembl"/>
        </authorList>
    </citation>
    <scope>IDENTIFICATION</scope>
</reference>
<evidence type="ECO:0000313" key="24">
    <source>
        <dbReference type="Proteomes" id="UP000472266"/>
    </source>
</evidence>
<gene>
    <name evidence="23" type="primary">PALLD</name>
</gene>
<comment type="similarity">
    <text evidence="18">Belongs to the myotilin/palladin family.</text>
</comment>
<dbReference type="GO" id="GO:0005925">
    <property type="term" value="C:focal adhesion"/>
    <property type="evidence" value="ECO:0007669"/>
    <property type="project" value="UniProtKB-SubCell"/>
</dbReference>
<dbReference type="FunFam" id="2.60.40.10:FF:000399">
    <property type="entry name" value="myopalladin isoform X1"/>
    <property type="match status" value="1"/>
</dbReference>
<evidence type="ECO:0000256" key="17">
    <source>
        <dbReference type="ARBA" id="ARBA00023319"/>
    </source>
</evidence>
<evidence type="ECO:0000256" key="2">
    <source>
        <dbReference type="ARBA" id="ARBA00004216"/>
    </source>
</evidence>
<keyword evidence="13" id="KW-1015">Disulfide bond</keyword>
<comment type="subcellular location">
    <subcellularLocation>
        <location evidence="4">Cell junction</location>
        <location evidence="4">Focal adhesion</location>
    </subcellularLocation>
    <subcellularLocation>
        <location evidence="6">Cell projection</location>
        <location evidence="6">Axon</location>
    </subcellularLocation>
    <subcellularLocation>
        <location evidence="8">Cell projection</location>
        <location evidence="8">Growth cone</location>
    </subcellularLocation>
    <subcellularLocation>
        <location evidence="7">Cell projection</location>
        <location evidence="7">Lamellipodium</location>
    </subcellularLocation>
    <subcellularLocation>
        <location evidence="1">Cell projection</location>
        <location evidence="1">Podosome</location>
    </subcellularLocation>
    <subcellularLocation>
        <location evidence="5">Cell projection</location>
        <location evidence="5">Ruffle</location>
    </subcellularLocation>
    <subcellularLocation>
        <location evidence="3">Cytoplasm</location>
        <location evidence="3">Cytoskeleton</location>
    </subcellularLocation>
    <subcellularLocation>
        <location evidence="2">Cytoplasm</location>
        <location evidence="2">Myofibril</location>
        <location evidence="2">Sarcomere</location>
        <location evidence="2">Z line</location>
    </subcellularLocation>
</comment>
<dbReference type="GO" id="GO:0030027">
    <property type="term" value="C:lamellipodium"/>
    <property type="evidence" value="ECO:0007669"/>
    <property type="project" value="UniProtKB-SubCell"/>
</dbReference>
<evidence type="ECO:0000256" key="20">
    <source>
        <dbReference type="ARBA" id="ARBA00072991"/>
    </source>
</evidence>
<dbReference type="PROSITE" id="PS50835">
    <property type="entry name" value="IG_LIKE"/>
    <property type="match status" value="5"/>
</dbReference>
<keyword evidence="12" id="KW-0965">Cell junction</keyword>
<dbReference type="Gene3D" id="2.60.40.10">
    <property type="entry name" value="Immunoglobulins"/>
    <property type="match status" value="5"/>
</dbReference>
<feature type="region of interest" description="Disordered" evidence="21">
    <location>
        <begin position="744"/>
        <end position="849"/>
    </location>
</feature>
<feature type="domain" description="Ig-like" evidence="22">
    <location>
        <begin position="285"/>
        <end position="374"/>
    </location>
</feature>
<dbReference type="InterPro" id="IPR013783">
    <property type="entry name" value="Ig-like_fold"/>
</dbReference>
<feature type="compositionally biased region" description="Polar residues" evidence="21">
    <location>
        <begin position="688"/>
        <end position="701"/>
    </location>
</feature>
<feature type="domain" description="Ig-like" evidence="22">
    <location>
        <begin position="1103"/>
        <end position="1188"/>
    </location>
</feature>
<feature type="compositionally biased region" description="Low complexity" evidence="21">
    <location>
        <begin position="789"/>
        <end position="800"/>
    </location>
</feature>
<dbReference type="FunFam" id="2.60.40.10:FF:001560">
    <property type="entry name" value="palladin isoform X1"/>
    <property type="match status" value="1"/>
</dbReference>
<keyword evidence="15" id="KW-0206">Cytoskeleton</keyword>
<keyword evidence="16" id="KW-0966">Cell projection</keyword>
<evidence type="ECO:0000256" key="15">
    <source>
        <dbReference type="ARBA" id="ARBA00023212"/>
    </source>
</evidence>
<comment type="subunit">
    <text evidence="19">Interacts with EPS8. Interacts with LASP1. Interacts with VASP. Interacts with ACTN. Interacts with SORBS2. Interacts with PFN1. Interacts with LPP. Interacts with SPIN90. Interacts with SRC. Interacts with EZR. Interacts with RAI14.</text>
</comment>
<dbReference type="FunFam" id="2.60.40.10:FF:000761">
    <property type="entry name" value="palladin isoform X2"/>
    <property type="match status" value="1"/>
</dbReference>
<protein>
    <recommendedName>
        <fullName evidence="20">Palladin</fullName>
    </recommendedName>
</protein>
<evidence type="ECO:0000256" key="13">
    <source>
        <dbReference type="ARBA" id="ARBA00023157"/>
    </source>
</evidence>
<feature type="region of interest" description="Disordered" evidence="21">
    <location>
        <begin position="149"/>
        <end position="173"/>
    </location>
</feature>
<dbReference type="FunFam" id="2.60.40.10:FF:001108">
    <property type="entry name" value="palladin isoform X2"/>
    <property type="match status" value="1"/>
</dbReference>
<feature type="compositionally biased region" description="Polar residues" evidence="21">
    <location>
        <begin position="1065"/>
        <end position="1075"/>
    </location>
</feature>
<keyword evidence="14" id="KW-0009">Actin-binding</keyword>
<reference evidence="23" key="3">
    <citation type="submission" date="2025-09" db="UniProtKB">
        <authorList>
            <consortium name="Ensembl"/>
        </authorList>
    </citation>
    <scope>IDENTIFICATION</scope>
</reference>
<dbReference type="SMART" id="SM00408">
    <property type="entry name" value="IGc2"/>
    <property type="match status" value="5"/>
</dbReference>
<evidence type="ECO:0000256" key="4">
    <source>
        <dbReference type="ARBA" id="ARBA00004246"/>
    </source>
</evidence>
<keyword evidence="17" id="KW-0393">Immunoglobulin domain</keyword>
<dbReference type="InterPro" id="IPR003598">
    <property type="entry name" value="Ig_sub2"/>
</dbReference>
<keyword evidence="9" id="KW-0963">Cytoplasm</keyword>
<evidence type="ECO:0000256" key="10">
    <source>
        <dbReference type="ARBA" id="ARBA00022553"/>
    </source>
</evidence>
<dbReference type="FunFam" id="2.60.40.10:FF:000256">
    <property type="entry name" value="myopalladin isoform X1"/>
    <property type="match status" value="1"/>
</dbReference>
<feature type="compositionally biased region" description="Basic and acidic residues" evidence="21">
    <location>
        <begin position="233"/>
        <end position="245"/>
    </location>
</feature>
<dbReference type="InterPro" id="IPR036179">
    <property type="entry name" value="Ig-like_dom_sf"/>
</dbReference>
<reference evidence="23 24" key="1">
    <citation type="submission" date="2019-11" db="EMBL/GenBank/DDBJ databases">
        <title>Strigops habroptila (kakapo) genome, bStrHab1, primary haplotype, v2.</title>
        <authorList>
            <person name="Jarvis E.D."/>
            <person name="Howard J."/>
            <person name="Rhie A."/>
            <person name="Phillippy A."/>
            <person name="Korlach J."/>
            <person name="Digby A."/>
            <person name="Iorns D."/>
            <person name="Eason D."/>
            <person name="Robertson B."/>
            <person name="Raemaekers T."/>
            <person name="Howe K."/>
            <person name="Lewin H."/>
            <person name="Damas J."/>
            <person name="Hastie A."/>
            <person name="Tracey A."/>
            <person name="Chow W."/>
            <person name="Fedrigo O."/>
        </authorList>
    </citation>
    <scope>NUCLEOTIDE SEQUENCE [LARGE SCALE GENOMIC DNA]</scope>
</reference>
<evidence type="ECO:0000256" key="21">
    <source>
        <dbReference type="SAM" id="MobiDB-lite"/>
    </source>
</evidence>
<dbReference type="GO" id="GO:0030018">
    <property type="term" value="C:Z disc"/>
    <property type="evidence" value="ECO:0007669"/>
    <property type="project" value="UniProtKB-SubCell"/>
</dbReference>
<evidence type="ECO:0000256" key="11">
    <source>
        <dbReference type="ARBA" id="ARBA00022737"/>
    </source>
</evidence>
<evidence type="ECO:0000256" key="6">
    <source>
        <dbReference type="ARBA" id="ARBA00004489"/>
    </source>
</evidence>
<dbReference type="InterPro" id="IPR003599">
    <property type="entry name" value="Ig_sub"/>
</dbReference>
<accession>A0A672U5A3</accession>
<dbReference type="PANTHER" id="PTHR47633">
    <property type="entry name" value="IMMUNOGLOBULIN"/>
    <property type="match status" value="1"/>
</dbReference>
<evidence type="ECO:0000256" key="5">
    <source>
        <dbReference type="ARBA" id="ARBA00004466"/>
    </source>
</evidence>
<evidence type="ECO:0000259" key="22">
    <source>
        <dbReference type="PROSITE" id="PS50835"/>
    </source>
</evidence>
<feature type="domain" description="Ig-like" evidence="22">
    <location>
        <begin position="969"/>
        <end position="1053"/>
    </location>
</feature>
<evidence type="ECO:0000256" key="19">
    <source>
        <dbReference type="ARBA" id="ARBA00065150"/>
    </source>
</evidence>
<dbReference type="CDD" id="cd20972">
    <property type="entry name" value="IgI_2_Titin_Z1z2-like"/>
    <property type="match status" value="1"/>
</dbReference>
<feature type="compositionally biased region" description="Pro residues" evidence="21">
    <location>
        <begin position="778"/>
        <end position="788"/>
    </location>
</feature>
<evidence type="ECO:0000313" key="23">
    <source>
        <dbReference type="Ensembl" id="ENSSHBP00005010123.1"/>
    </source>
</evidence>
<dbReference type="PANTHER" id="PTHR47633:SF10">
    <property type="entry name" value="PALLADIN, CYTOSKELETAL ASSOCIATED PROTEIN"/>
    <property type="match status" value="1"/>
</dbReference>
<feature type="domain" description="Ig-like" evidence="22">
    <location>
        <begin position="1202"/>
        <end position="1292"/>
    </location>
</feature>
<evidence type="ECO:0000256" key="14">
    <source>
        <dbReference type="ARBA" id="ARBA00023203"/>
    </source>
</evidence>
<evidence type="ECO:0000256" key="16">
    <source>
        <dbReference type="ARBA" id="ARBA00023273"/>
    </source>
</evidence>
<evidence type="ECO:0000256" key="12">
    <source>
        <dbReference type="ARBA" id="ARBA00022949"/>
    </source>
</evidence>
<feature type="region of interest" description="Disordered" evidence="21">
    <location>
        <begin position="684"/>
        <end position="713"/>
    </location>
</feature>
<evidence type="ECO:0000256" key="7">
    <source>
        <dbReference type="ARBA" id="ARBA00004510"/>
    </source>
</evidence>
<organism evidence="23 24">
    <name type="scientific">Strigops habroptila</name>
    <name type="common">Kakapo</name>
    <dbReference type="NCBI Taxonomy" id="2489341"/>
    <lineage>
        <taxon>Eukaryota</taxon>
        <taxon>Metazoa</taxon>
        <taxon>Chordata</taxon>
        <taxon>Craniata</taxon>
        <taxon>Vertebrata</taxon>
        <taxon>Euteleostomi</taxon>
        <taxon>Archelosauria</taxon>
        <taxon>Archosauria</taxon>
        <taxon>Dinosauria</taxon>
        <taxon>Saurischia</taxon>
        <taxon>Theropoda</taxon>
        <taxon>Coelurosauria</taxon>
        <taxon>Aves</taxon>
        <taxon>Neognathae</taxon>
        <taxon>Neoaves</taxon>
        <taxon>Telluraves</taxon>
        <taxon>Australaves</taxon>
        <taxon>Psittaciformes</taxon>
        <taxon>Psittacidae</taxon>
        <taxon>Strigops</taxon>
    </lineage>
</organism>
<dbReference type="Pfam" id="PF07679">
    <property type="entry name" value="I-set"/>
    <property type="match status" value="5"/>
</dbReference>
<evidence type="ECO:0000256" key="8">
    <source>
        <dbReference type="ARBA" id="ARBA00004624"/>
    </source>
</evidence>
<dbReference type="InterPro" id="IPR007110">
    <property type="entry name" value="Ig-like_dom"/>
</dbReference>
<evidence type="ECO:0000256" key="9">
    <source>
        <dbReference type="ARBA" id="ARBA00022490"/>
    </source>
</evidence>
<evidence type="ECO:0000256" key="1">
    <source>
        <dbReference type="ARBA" id="ARBA00004188"/>
    </source>
</evidence>
<feature type="region of interest" description="Disordered" evidence="21">
    <location>
        <begin position="1065"/>
        <end position="1093"/>
    </location>
</feature>
<name>A0A672U5A3_STRHB</name>
<dbReference type="GO" id="GO:0001726">
    <property type="term" value="C:ruffle"/>
    <property type="evidence" value="ECO:0007669"/>
    <property type="project" value="UniProtKB-SubCell"/>
</dbReference>
<dbReference type="GO" id="GO:0030426">
    <property type="term" value="C:growth cone"/>
    <property type="evidence" value="ECO:0007669"/>
    <property type="project" value="UniProtKB-SubCell"/>
</dbReference>
<dbReference type="Ensembl" id="ENSSHBT00005012178.1">
    <property type="protein sequence ID" value="ENSSHBP00005010123.1"/>
    <property type="gene ID" value="ENSSHBG00005005690.1"/>
</dbReference>
<feature type="compositionally biased region" description="Low complexity" evidence="21">
    <location>
        <begin position="702"/>
        <end position="713"/>
    </location>
</feature>
<proteinExistence type="inferred from homology"/>